<comment type="caution">
    <text evidence="1">The sequence shown here is derived from an EMBL/GenBank/DDBJ whole genome shotgun (WGS) entry which is preliminary data.</text>
</comment>
<reference evidence="1 2" key="1">
    <citation type="journal article" date="2024" name="bioRxiv">
        <title>A reference genome for Trichogramma kaykai: A tiny desert-dwelling parasitoid wasp with competing sex-ratio distorters.</title>
        <authorList>
            <person name="Culotta J."/>
            <person name="Lindsey A.R."/>
        </authorList>
    </citation>
    <scope>NUCLEOTIDE SEQUENCE [LARGE SCALE GENOMIC DNA]</scope>
    <source>
        <strain evidence="1 2">KSX58</strain>
    </source>
</reference>
<organism evidence="1 2">
    <name type="scientific">Trichogramma kaykai</name>
    <dbReference type="NCBI Taxonomy" id="54128"/>
    <lineage>
        <taxon>Eukaryota</taxon>
        <taxon>Metazoa</taxon>
        <taxon>Ecdysozoa</taxon>
        <taxon>Arthropoda</taxon>
        <taxon>Hexapoda</taxon>
        <taxon>Insecta</taxon>
        <taxon>Pterygota</taxon>
        <taxon>Neoptera</taxon>
        <taxon>Endopterygota</taxon>
        <taxon>Hymenoptera</taxon>
        <taxon>Apocrita</taxon>
        <taxon>Proctotrupomorpha</taxon>
        <taxon>Chalcidoidea</taxon>
        <taxon>Trichogrammatidae</taxon>
        <taxon>Trichogramma</taxon>
    </lineage>
</organism>
<keyword evidence="2" id="KW-1185">Reference proteome</keyword>
<evidence type="ECO:0000313" key="2">
    <source>
        <dbReference type="Proteomes" id="UP001627154"/>
    </source>
</evidence>
<accession>A0ABD2XF30</accession>
<dbReference type="Proteomes" id="UP001627154">
    <property type="component" value="Unassembled WGS sequence"/>
</dbReference>
<dbReference type="EMBL" id="JBJJXI010000030">
    <property type="protein sequence ID" value="KAL3403422.1"/>
    <property type="molecule type" value="Genomic_DNA"/>
</dbReference>
<gene>
    <name evidence="1" type="ORF">TKK_003707</name>
</gene>
<evidence type="ECO:0000313" key="1">
    <source>
        <dbReference type="EMBL" id="KAL3403422.1"/>
    </source>
</evidence>
<dbReference type="AlphaFoldDB" id="A0ABD2XF30"/>
<proteinExistence type="predicted"/>
<sequence length="127" mass="14650">MKNRISRAVRASVRRTRYGCYRAATTAVAAAAQVHEYKPRHHESCAVFAKALRTIILIGFCWRSYCAREMPLFAKRDDRLIESTTRRRRRRPGVPLSLLHHCTQSLFEPILLQQQQTISDCRSCSSS</sequence>
<name>A0ABD2XF30_9HYME</name>
<evidence type="ECO:0008006" key="3">
    <source>
        <dbReference type="Google" id="ProtNLM"/>
    </source>
</evidence>
<protein>
    <recommendedName>
        <fullName evidence="3">Secreted protein</fullName>
    </recommendedName>
</protein>